<reference evidence="2 3" key="1">
    <citation type="submission" date="2019-04" db="EMBL/GenBank/DDBJ databases">
        <title>Bacillus caeni sp. nov., a bacterium isolated from mangrove sediment.</title>
        <authorList>
            <person name="Huang H."/>
            <person name="Mo K."/>
            <person name="Hu Y."/>
        </authorList>
    </citation>
    <scope>NUCLEOTIDE SEQUENCE [LARGE SCALE GENOMIC DNA]</scope>
    <source>
        <strain evidence="2 3">HB172195</strain>
    </source>
</reference>
<organism evidence="2 3">
    <name type="scientific">Exobacillus caeni</name>
    <dbReference type="NCBI Taxonomy" id="2574798"/>
    <lineage>
        <taxon>Bacteria</taxon>
        <taxon>Bacillati</taxon>
        <taxon>Bacillota</taxon>
        <taxon>Bacilli</taxon>
        <taxon>Bacillales</taxon>
        <taxon>Guptibacillaceae</taxon>
        <taxon>Exobacillus</taxon>
    </lineage>
</organism>
<gene>
    <name evidence="2" type="ORF">FCL54_12860</name>
</gene>
<feature type="transmembrane region" description="Helical" evidence="1">
    <location>
        <begin position="32"/>
        <end position="51"/>
    </location>
</feature>
<feature type="transmembrane region" description="Helical" evidence="1">
    <location>
        <begin position="63"/>
        <end position="81"/>
    </location>
</feature>
<protein>
    <submittedName>
        <fullName evidence="2">Uncharacterized protein</fullName>
    </submittedName>
</protein>
<evidence type="ECO:0000313" key="2">
    <source>
        <dbReference type="EMBL" id="TLS36842.1"/>
    </source>
</evidence>
<dbReference type="AlphaFoldDB" id="A0A5R9EZR6"/>
<feature type="transmembrane region" description="Helical" evidence="1">
    <location>
        <begin position="159"/>
        <end position="179"/>
    </location>
</feature>
<dbReference type="RefSeq" id="WP_138127041.1">
    <property type="nucleotide sequence ID" value="NZ_SWLG01000008.1"/>
</dbReference>
<keyword evidence="1" id="KW-0812">Transmembrane</keyword>
<evidence type="ECO:0000256" key="1">
    <source>
        <dbReference type="SAM" id="Phobius"/>
    </source>
</evidence>
<feature type="transmembrane region" description="Helical" evidence="1">
    <location>
        <begin position="87"/>
        <end position="107"/>
    </location>
</feature>
<dbReference type="Proteomes" id="UP000308230">
    <property type="component" value="Unassembled WGS sequence"/>
</dbReference>
<keyword evidence="3" id="KW-1185">Reference proteome</keyword>
<comment type="caution">
    <text evidence="2">The sequence shown here is derived from an EMBL/GenBank/DDBJ whole genome shotgun (WGS) entry which is preliminary data.</text>
</comment>
<dbReference type="EMBL" id="SWLG01000008">
    <property type="protein sequence ID" value="TLS36842.1"/>
    <property type="molecule type" value="Genomic_DNA"/>
</dbReference>
<sequence length="185" mass="21229">MKQSVFGLILFFFLMLPPVADLLESIMIFHMHMQMPLLIVAGFLMGKFFLLRFPAFLEKWNEDGIAGILLFVVINLYWMLPRTMDEALSVQMIEIFKFVSLPFLAGVPLRDSWMKLTTAVKNAVIILFSFLFVGLGLVYTLSPVELCNNYLLKEQVTLGWGFLTMAACFIVYLIYTLVVDPSKYE</sequence>
<keyword evidence="1" id="KW-1133">Transmembrane helix</keyword>
<accession>A0A5R9EZR6</accession>
<name>A0A5R9EZR6_9BACL</name>
<feature type="transmembrane region" description="Helical" evidence="1">
    <location>
        <begin position="119"/>
        <end position="139"/>
    </location>
</feature>
<dbReference type="OrthoDB" id="2388670at2"/>
<keyword evidence="1" id="KW-0472">Membrane</keyword>
<proteinExistence type="predicted"/>
<evidence type="ECO:0000313" key="3">
    <source>
        <dbReference type="Proteomes" id="UP000308230"/>
    </source>
</evidence>